<dbReference type="Proteomes" id="UP000267027">
    <property type="component" value="Unassembled WGS sequence"/>
</dbReference>
<dbReference type="WBParaSite" id="ACOC_0000862901-mRNA-1">
    <property type="protein sequence ID" value="ACOC_0000862901-mRNA-1"/>
    <property type="gene ID" value="ACOC_0000862901"/>
</dbReference>
<sequence>MRPSFSTPQLVTPNGELLHPDGPAHEKKSNSGRNSDSISVKRALSAESSFISDGYWTPRETLNKYHFVRRHHATTASAEELSVDQPSKESSMASRIRFLSPPKKSPRSMQLPENDCNDVKFDYFDVMKMQLTRMSEDIKSQFNRYPEIANAAAQAEPIDIHGIDASAAIAAGAVCKRARFSL</sequence>
<gene>
    <name evidence="2" type="ORF">ACOC_LOCUS8630</name>
</gene>
<accession>A0A0R3PSK4</accession>
<feature type="compositionally biased region" description="Polar residues" evidence="1">
    <location>
        <begin position="84"/>
        <end position="93"/>
    </location>
</feature>
<evidence type="ECO:0000256" key="1">
    <source>
        <dbReference type="SAM" id="MobiDB-lite"/>
    </source>
</evidence>
<feature type="compositionally biased region" description="Basic and acidic residues" evidence="1">
    <location>
        <begin position="18"/>
        <end position="29"/>
    </location>
</feature>
<evidence type="ECO:0000313" key="4">
    <source>
        <dbReference type="WBParaSite" id="ACOC_0000862901-mRNA-1"/>
    </source>
</evidence>
<protein>
    <submittedName>
        <fullName evidence="2 4">Uncharacterized protein</fullName>
    </submittedName>
</protein>
<feature type="region of interest" description="Disordered" evidence="1">
    <location>
        <begin position="1"/>
        <end position="40"/>
    </location>
</feature>
<dbReference type="OrthoDB" id="5866408at2759"/>
<evidence type="ECO:0000313" key="2">
    <source>
        <dbReference type="EMBL" id="VDM60215.1"/>
    </source>
</evidence>
<name>A0A0R3PSK4_ANGCS</name>
<feature type="compositionally biased region" description="Polar residues" evidence="1">
    <location>
        <begin position="1"/>
        <end position="12"/>
    </location>
</feature>
<evidence type="ECO:0000313" key="3">
    <source>
        <dbReference type="Proteomes" id="UP000267027"/>
    </source>
</evidence>
<organism evidence="4">
    <name type="scientific">Angiostrongylus costaricensis</name>
    <name type="common">Nematode worm</name>
    <dbReference type="NCBI Taxonomy" id="334426"/>
    <lineage>
        <taxon>Eukaryota</taxon>
        <taxon>Metazoa</taxon>
        <taxon>Ecdysozoa</taxon>
        <taxon>Nematoda</taxon>
        <taxon>Chromadorea</taxon>
        <taxon>Rhabditida</taxon>
        <taxon>Rhabditina</taxon>
        <taxon>Rhabditomorpha</taxon>
        <taxon>Strongyloidea</taxon>
        <taxon>Metastrongylidae</taxon>
        <taxon>Angiostrongylus</taxon>
    </lineage>
</organism>
<dbReference type="AlphaFoldDB" id="A0A0R3PSK4"/>
<reference evidence="2 3" key="2">
    <citation type="submission" date="2018-11" db="EMBL/GenBank/DDBJ databases">
        <authorList>
            <consortium name="Pathogen Informatics"/>
        </authorList>
    </citation>
    <scope>NUCLEOTIDE SEQUENCE [LARGE SCALE GENOMIC DNA]</scope>
    <source>
        <strain evidence="2 3">Costa Rica</strain>
    </source>
</reference>
<proteinExistence type="predicted"/>
<dbReference type="EMBL" id="UYYA01004180">
    <property type="protein sequence ID" value="VDM60215.1"/>
    <property type="molecule type" value="Genomic_DNA"/>
</dbReference>
<feature type="region of interest" description="Disordered" evidence="1">
    <location>
        <begin position="75"/>
        <end position="94"/>
    </location>
</feature>
<reference evidence="4" key="1">
    <citation type="submission" date="2017-02" db="UniProtKB">
        <authorList>
            <consortium name="WormBaseParasite"/>
        </authorList>
    </citation>
    <scope>IDENTIFICATION</scope>
</reference>
<keyword evidence="3" id="KW-1185">Reference proteome</keyword>